<sequence length="168" mass="17831">MDLFLIGRKRKEVSREDVVTALATVSVFQNYVQHADAKAGIVVVVHAAGAALLAAQSGVAARMLAGSPAVGWPILAVFAAGFLGAGYHLARAVSPSRSFIRSRFGISGVPETAPDHTDLATQYEEAWAMVTTLAAIARVKHHHVSRAVRWSCVMILSITSWSAAVLLI</sequence>
<keyword evidence="2" id="KW-1003">Cell membrane</keyword>
<feature type="domain" description="Pycsar effector protein" evidence="9">
    <location>
        <begin position="21"/>
        <end position="166"/>
    </location>
</feature>
<evidence type="ECO:0000256" key="8">
    <source>
        <dbReference type="SAM" id="Phobius"/>
    </source>
</evidence>
<name>A0ABW7YW66_9ACTN</name>
<keyword evidence="4" id="KW-0547">Nucleotide-binding</keyword>
<evidence type="ECO:0000256" key="5">
    <source>
        <dbReference type="ARBA" id="ARBA00022989"/>
    </source>
</evidence>
<evidence type="ECO:0000256" key="3">
    <source>
        <dbReference type="ARBA" id="ARBA00022692"/>
    </source>
</evidence>
<evidence type="ECO:0000256" key="7">
    <source>
        <dbReference type="ARBA" id="ARBA00023136"/>
    </source>
</evidence>
<dbReference type="Pfam" id="PF18967">
    <property type="entry name" value="PycTM"/>
    <property type="match status" value="1"/>
</dbReference>
<keyword evidence="3 8" id="KW-0812">Transmembrane</keyword>
<comment type="caution">
    <text evidence="10">The sequence shown here is derived from an EMBL/GenBank/DDBJ whole genome shotgun (WGS) entry which is preliminary data.</text>
</comment>
<evidence type="ECO:0000259" key="9">
    <source>
        <dbReference type="Pfam" id="PF18967"/>
    </source>
</evidence>
<gene>
    <name evidence="10" type="ORF">ACIBG2_22325</name>
</gene>
<comment type="subcellular location">
    <subcellularLocation>
        <location evidence="1">Cell membrane</location>
    </subcellularLocation>
</comment>
<dbReference type="RefSeq" id="WP_397083846.1">
    <property type="nucleotide sequence ID" value="NZ_JBITGY010000006.1"/>
</dbReference>
<protein>
    <recommendedName>
        <fullName evidence="9">Pycsar effector protein domain-containing protein</fullName>
    </recommendedName>
</protein>
<evidence type="ECO:0000256" key="4">
    <source>
        <dbReference type="ARBA" id="ARBA00022741"/>
    </source>
</evidence>
<evidence type="ECO:0000256" key="2">
    <source>
        <dbReference type="ARBA" id="ARBA00022475"/>
    </source>
</evidence>
<dbReference type="Proteomes" id="UP001612741">
    <property type="component" value="Unassembled WGS sequence"/>
</dbReference>
<feature type="transmembrane region" description="Helical" evidence="8">
    <location>
        <begin position="39"/>
        <end position="64"/>
    </location>
</feature>
<evidence type="ECO:0000256" key="6">
    <source>
        <dbReference type="ARBA" id="ARBA00023118"/>
    </source>
</evidence>
<keyword evidence="11" id="KW-1185">Reference proteome</keyword>
<evidence type="ECO:0000256" key="1">
    <source>
        <dbReference type="ARBA" id="ARBA00004236"/>
    </source>
</evidence>
<keyword evidence="7 8" id="KW-0472">Membrane</keyword>
<accession>A0ABW7YW66</accession>
<dbReference type="InterPro" id="IPR043760">
    <property type="entry name" value="PycTM_dom"/>
</dbReference>
<proteinExistence type="predicted"/>
<organism evidence="10 11">
    <name type="scientific">Nonomuraea typhae</name>
    <dbReference type="NCBI Taxonomy" id="2603600"/>
    <lineage>
        <taxon>Bacteria</taxon>
        <taxon>Bacillati</taxon>
        <taxon>Actinomycetota</taxon>
        <taxon>Actinomycetes</taxon>
        <taxon>Streptosporangiales</taxon>
        <taxon>Streptosporangiaceae</taxon>
        <taxon>Nonomuraea</taxon>
    </lineage>
</organism>
<keyword evidence="6" id="KW-0051">Antiviral defense</keyword>
<evidence type="ECO:0000313" key="11">
    <source>
        <dbReference type="Proteomes" id="UP001612741"/>
    </source>
</evidence>
<evidence type="ECO:0000313" key="10">
    <source>
        <dbReference type="EMBL" id="MFI6500136.1"/>
    </source>
</evidence>
<keyword evidence="5 8" id="KW-1133">Transmembrane helix</keyword>
<feature type="transmembrane region" description="Helical" evidence="8">
    <location>
        <begin position="70"/>
        <end position="90"/>
    </location>
</feature>
<reference evidence="10 11" key="1">
    <citation type="submission" date="2024-10" db="EMBL/GenBank/DDBJ databases">
        <title>The Natural Products Discovery Center: Release of the First 8490 Sequenced Strains for Exploring Actinobacteria Biosynthetic Diversity.</title>
        <authorList>
            <person name="Kalkreuter E."/>
            <person name="Kautsar S.A."/>
            <person name="Yang D."/>
            <person name="Bader C.D."/>
            <person name="Teijaro C.N."/>
            <person name="Fluegel L."/>
            <person name="Davis C.M."/>
            <person name="Simpson J.R."/>
            <person name="Lauterbach L."/>
            <person name="Steele A.D."/>
            <person name="Gui C."/>
            <person name="Meng S."/>
            <person name="Li G."/>
            <person name="Viehrig K."/>
            <person name="Ye F."/>
            <person name="Su P."/>
            <person name="Kiefer A.F."/>
            <person name="Nichols A."/>
            <person name="Cepeda A.J."/>
            <person name="Yan W."/>
            <person name="Fan B."/>
            <person name="Jiang Y."/>
            <person name="Adhikari A."/>
            <person name="Zheng C.-J."/>
            <person name="Schuster L."/>
            <person name="Cowan T.M."/>
            <person name="Smanski M.J."/>
            <person name="Chevrette M.G."/>
            <person name="De Carvalho L.P.S."/>
            <person name="Shen B."/>
        </authorList>
    </citation>
    <scope>NUCLEOTIDE SEQUENCE [LARGE SCALE GENOMIC DNA]</scope>
    <source>
        <strain evidence="10 11">NPDC050545</strain>
    </source>
</reference>
<dbReference type="EMBL" id="JBITGY010000006">
    <property type="protein sequence ID" value="MFI6500136.1"/>
    <property type="molecule type" value="Genomic_DNA"/>
</dbReference>
<feature type="transmembrane region" description="Helical" evidence="8">
    <location>
        <begin position="147"/>
        <end position="167"/>
    </location>
</feature>